<protein>
    <recommendedName>
        <fullName evidence="3">Glutathione transferase</fullName>
    </recommendedName>
</protein>
<comment type="caution">
    <text evidence="1">The sequence shown here is derived from an EMBL/GenBank/DDBJ whole genome shotgun (WGS) entry which is preliminary data.</text>
</comment>
<sequence length="122" mass="14042">MGSSPAFTDEDNGIAIWESGAVLTYLLETYDTQHKFHPKQGTATPLERANFLHLQQYIIATVYPFLASLFLQTLKPEHEQDQGYISSAKEKCYIVSTYSHWLFGRTALLHGKCHFVYRFFDC</sequence>
<reference evidence="1" key="1">
    <citation type="submission" date="2023-06" db="EMBL/GenBank/DDBJ databases">
        <title>Survivors Of The Sea: Transcriptome response of Skeletonema marinoi to long-term dormancy.</title>
        <authorList>
            <person name="Pinder M.I.M."/>
            <person name="Kourtchenko O."/>
            <person name="Robertson E.K."/>
            <person name="Larsson T."/>
            <person name="Maumus F."/>
            <person name="Osuna-Cruz C.M."/>
            <person name="Vancaester E."/>
            <person name="Stenow R."/>
            <person name="Vandepoele K."/>
            <person name="Ploug H."/>
            <person name="Bruchert V."/>
            <person name="Godhe A."/>
            <person name="Topel M."/>
        </authorList>
    </citation>
    <scope>NUCLEOTIDE SEQUENCE</scope>
    <source>
        <strain evidence="1">R05AC</strain>
    </source>
</reference>
<evidence type="ECO:0000313" key="1">
    <source>
        <dbReference type="EMBL" id="KAK1747803.1"/>
    </source>
</evidence>
<evidence type="ECO:0000313" key="2">
    <source>
        <dbReference type="Proteomes" id="UP001224775"/>
    </source>
</evidence>
<name>A0AAD8YK06_9STRA</name>
<evidence type="ECO:0008006" key="3">
    <source>
        <dbReference type="Google" id="ProtNLM"/>
    </source>
</evidence>
<proteinExistence type="predicted"/>
<gene>
    <name evidence="1" type="ORF">QTG54_001766</name>
</gene>
<dbReference type="Proteomes" id="UP001224775">
    <property type="component" value="Unassembled WGS sequence"/>
</dbReference>
<accession>A0AAD8YK06</accession>
<dbReference type="InterPro" id="IPR036249">
    <property type="entry name" value="Thioredoxin-like_sf"/>
</dbReference>
<organism evidence="1 2">
    <name type="scientific">Skeletonema marinoi</name>
    <dbReference type="NCBI Taxonomy" id="267567"/>
    <lineage>
        <taxon>Eukaryota</taxon>
        <taxon>Sar</taxon>
        <taxon>Stramenopiles</taxon>
        <taxon>Ochrophyta</taxon>
        <taxon>Bacillariophyta</taxon>
        <taxon>Coscinodiscophyceae</taxon>
        <taxon>Thalassiosirophycidae</taxon>
        <taxon>Thalassiosirales</taxon>
        <taxon>Skeletonemataceae</taxon>
        <taxon>Skeletonema</taxon>
        <taxon>Skeletonema marinoi-dohrnii complex</taxon>
    </lineage>
</organism>
<dbReference type="Gene3D" id="1.20.1050.130">
    <property type="match status" value="1"/>
</dbReference>
<dbReference type="SUPFAM" id="SSF52833">
    <property type="entry name" value="Thioredoxin-like"/>
    <property type="match status" value="1"/>
</dbReference>
<dbReference type="AlphaFoldDB" id="A0AAD8YK06"/>
<dbReference type="EMBL" id="JATAAI010000002">
    <property type="protein sequence ID" value="KAK1747803.1"/>
    <property type="molecule type" value="Genomic_DNA"/>
</dbReference>
<keyword evidence="2" id="KW-1185">Reference proteome</keyword>